<dbReference type="PANTHER" id="PTHR11552">
    <property type="entry name" value="GLUCOSE-METHANOL-CHOLINE GMC OXIDOREDUCTASE"/>
    <property type="match status" value="1"/>
</dbReference>
<evidence type="ECO:0000313" key="8">
    <source>
        <dbReference type="EMBL" id="KAH8032121.1"/>
    </source>
</evidence>
<sequence length="234" mass="26606">MISSGTIPFVIPKWAAFLLAQMLSLLQMSQPPDINYYHTEKLHEEYDYVIELHSVQCCRAPSAVGGGSAGCVLANRLSANPSVSVLLIEAGGPEDATTDVPLYALLHYHGPYDWNYVTEPQEHSCLSLKEHVRSSMLFHPWPRGKALGGSSVINFMLYVRGNRRDYDNWANDYGAKGWSYDEVLPHFKNIENCHIKAYSDNAATMERQPSRHLDRLERTAINFRWAYRIRQCSI</sequence>
<feature type="signal peptide" evidence="6">
    <location>
        <begin position="1"/>
        <end position="20"/>
    </location>
</feature>
<keyword evidence="3 5" id="KW-0285">Flavoprotein</keyword>
<dbReference type="InterPro" id="IPR036188">
    <property type="entry name" value="FAD/NAD-bd_sf"/>
</dbReference>
<gene>
    <name evidence="8" type="ORF">HPB51_023231</name>
</gene>
<dbReference type="Pfam" id="PF00732">
    <property type="entry name" value="GMC_oxred_N"/>
    <property type="match status" value="1"/>
</dbReference>
<evidence type="ECO:0000256" key="2">
    <source>
        <dbReference type="ARBA" id="ARBA00010790"/>
    </source>
</evidence>
<evidence type="ECO:0000259" key="7">
    <source>
        <dbReference type="PROSITE" id="PS00623"/>
    </source>
</evidence>
<dbReference type="Gene3D" id="3.30.560.10">
    <property type="entry name" value="Glucose Oxidase, domain 3"/>
    <property type="match status" value="1"/>
</dbReference>
<evidence type="ECO:0000256" key="5">
    <source>
        <dbReference type="RuleBase" id="RU003968"/>
    </source>
</evidence>
<keyword evidence="6" id="KW-0732">Signal</keyword>
<dbReference type="PANTHER" id="PTHR11552:SF147">
    <property type="entry name" value="CHOLINE DEHYDROGENASE, MITOCHONDRIAL"/>
    <property type="match status" value="1"/>
</dbReference>
<dbReference type="EMBL" id="JABSTU010000005">
    <property type="protein sequence ID" value="KAH8032121.1"/>
    <property type="molecule type" value="Genomic_DNA"/>
</dbReference>
<comment type="similarity">
    <text evidence="2 5">Belongs to the GMC oxidoreductase family.</text>
</comment>
<dbReference type="Proteomes" id="UP000821866">
    <property type="component" value="Chromosome 3"/>
</dbReference>
<protein>
    <recommendedName>
        <fullName evidence="7">Glucose-methanol-choline oxidoreductase N-terminal domain-containing protein</fullName>
    </recommendedName>
</protein>
<reference evidence="8" key="2">
    <citation type="submission" date="2021-09" db="EMBL/GenBank/DDBJ databases">
        <authorList>
            <person name="Jia N."/>
            <person name="Wang J."/>
            <person name="Shi W."/>
            <person name="Du L."/>
            <person name="Sun Y."/>
            <person name="Zhan W."/>
            <person name="Jiang J."/>
            <person name="Wang Q."/>
            <person name="Zhang B."/>
            <person name="Ji P."/>
            <person name="Sakyi L.B."/>
            <person name="Cui X."/>
            <person name="Yuan T."/>
            <person name="Jiang B."/>
            <person name="Yang W."/>
            <person name="Lam T.T.-Y."/>
            <person name="Chang Q."/>
            <person name="Ding S."/>
            <person name="Wang X."/>
            <person name="Zhu J."/>
            <person name="Ruan X."/>
            <person name="Zhao L."/>
            <person name="Wei J."/>
            <person name="Que T."/>
            <person name="Du C."/>
            <person name="Cheng J."/>
            <person name="Dai P."/>
            <person name="Han X."/>
            <person name="Huang E."/>
            <person name="Gao Y."/>
            <person name="Liu J."/>
            <person name="Shao H."/>
            <person name="Ye R."/>
            <person name="Li L."/>
            <person name="Wei W."/>
            <person name="Wang X."/>
            <person name="Wang C."/>
            <person name="Huo Q."/>
            <person name="Li W."/>
            <person name="Guo W."/>
            <person name="Chen H."/>
            <person name="Chen S."/>
            <person name="Zhou L."/>
            <person name="Zhou L."/>
            <person name="Ni X."/>
            <person name="Tian J."/>
            <person name="Zhou Y."/>
            <person name="Sheng Y."/>
            <person name="Liu T."/>
            <person name="Pan Y."/>
            <person name="Xia L."/>
            <person name="Li J."/>
            <person name="Zhao F."/>
            <person name="Cao W."/>
        </authorList>
    </citation>
    <scope>NUCLEOTIDE SEQUENCE</scope>
    <source>
        <strain evidence="8">Rmic-2018</strain>
        <tissue evidence="8">Larvae</tissue>
    </source>
</reference>
<evidence type="ECO:0000256" key="6">
    <source>
        <dbReference type="SAM" id="SignalP"/>
    </source>
</evidence>
<dbReference type="GO" id="GO:0050660">
    <property type="term" value="F:flavin adenine dinucleotide binding"/>
    <property type="evidence" value="ECO:0007669"/>
    <property type="project" value="InterPro"/>
</dbReference>
<comment type="caution">
    <text evidence="8">The sequence shown here is derived from an EMBL/GenBank/DDBJ whole genome shotgun (WGS) entry which is preliminary data.</text>
</comment>
<dbReference type="Gene3D" id="3.50.50.60">
    <property type="entry name" value="FAD/NAD(P)-binding domain"/>
    <property type="match status" value="1"/>
</dbReference>
<reference evidence="8" key="1">
    <citation type="journal article" date="2020" name="Cell">
        <title>Large-Scale Comparative Analyses of Tick Genomes Elucidate Their Genetic Diversity and Vector Capacities.</title>
        <authorList>
            <consortium name="Tick Genome and Microbiome Consortium (TIGMIC)"/>
            <person name="Jia N."/>
            <person name="Wang J."/>
            <person name="Shi W."/>
            <person name="Du L."/>
            <person name="Sun Y."/>
            <person name="Zhan W."/>
            <person name="Jiang J.F."/>
            <person name="Wang Q."/>
            <person name="Zhang B."/>
            <person name="Ji P."/>
            <person name="Bell-Sakyi L."/>
            <person name="Cui X.M."/>
            <person name="Yuan T.T."/>
            <person name="Jiang B.G."/>
            <person name="Yang W.F."/>
            <person name="Lam T.T."/>
            <person name="Chang Q.C."/>
            <person name="Ding S.J."/>
            <person name="Wang X.J."/>
            <person name="Zhu J.G."/>
            <person name="Ruan X.D."/>
            <person name="Zhao L."/>
            <person name="Wei J.T."/>
            <person name="Ye R.Z."/>
            <person name="Que T.C."/>
            <person name="Du C.H."/>
            <person name="Zhou Y.H."/>
            <person name="Cheng J.X."/>
            <person name="Dai P.F."/>
            <person name="Guo W.B."/>
            <person name="Han X.H."/>
            <person name="Huang E.J."/>
            <person name="Li L.F."/>
            <person name="Wei W."/>
            <person name="Gao Y.C."/>
            <person name="Liu J.Z."/>
            <person name="Shao H.Z."/>
            <person name="Wang X."/>
            <person name="Wang C.C."/>
            <person name="Yang T.C."/>
            <person name="Huo Q.B."/>
            <person name="Li W."/>
            <person name="Chen H.Y."/>
            <person name="Chen S.E."/>
            <person name="Zhou L.G."/>
            <person name="Ni X.B."/>
            <person name="Tian J.H."/>
            <person name="Sheng Y."/>
            <person name="Liu T."/>
            <person name="Pan Y.S."/>
            <person name="Xia L.Y."/>
            <person name="Li J."/>
            <person name="Zhao F."/>
            <person name="Cao W.C."/>
        </authorList>
    </citation>
    <scope>NUCLEOTIDE SEQUENCE</scope>
    <source>
        <strain evidence="8">Rmic-2018</strain>
    </source>
</reference>
<keyword evidence="4 5" id="KW-0274">FAD</keyword>
<evidence type="ECO:0000313" key="9">
    <source>
        <dbReference type="Proteomes" id="UP000821866"/>
    </source>
</evidence>
<organism evidence="8 9">
    <name type="scientific">Rhipicephalus microplus</name>
    <name type="common">Cattle tick</name>
    <name type="synonym">Boophilus microplus</name>
    <dbReference type="NCBI Taxonomy" id="6941"/>
    <lineage>
        <taxon>Eukaryota</taxon>
        <taxon>Metazoa</taxon>
        <taxon>Ecdysozoa</taxon>
        <taxon>Arthropoda</taxon>
        <taxon>Chelicerata</taxon>
        <taxon>Arachnida</taxon>
        <taxon>Acari</taxon>
        <taxon>Parasitiformes</taxon>
        <taxon>Ixodida</taxon>
        <taxon>Ixodoidea</taxon>
        <taxon>Ixodidae</taxon>
        <taxon>Rhipicephalinae</taxon>
        <taxon>Rhipicephalus</taxon>
        <taxon>Boophilus</taxon>
    </lineage>
</organism>
<evidence type="ECO:0000256" key="1">
    <source>
        <dbReference type="ARBA" id="ARBA00001974"/>
    </source>
</evidence>
<dbReference type="InterPro" id="IPR012132">
    <property type="entry name" value="GMC_OxRdtase"/>
</dbReference>
<proteinExistence type="inferred from homology"/>
<accession>A0A9J6ECS7</accession>
<name>A0A9J6ECS7_RHIMP</name>
<evidence type="ECO:0000256" key="3">
    <source>
        <dbReference type="ARBA" id="ARBA00022630"/>
    </source>
</evidence>
<dbReference type="VEuPathDB" id="VectorBase:LOC119163888"/>
<feature type="chain" id="PRO_5039931837" description="Glucose-methanol-choline oxidoreductase N-terminal domain-containing protein" evidence="6">
    <location>
        <begin position="21"/>
        <end position="234"/>
    </location>
</feature>
<dbReference type="AlphaFoldDB" id="A0A9J6ECS7"/>
<dbReference type="InterPro" id="IPR000172">
    <property type="entry name" value="GMC_OxRdtase_N"/>
</dbReference>
<dbReference type="PROSITE" id="PS00623">
    <property type="entry name" value="GMC_OXRED_1"/>
    <property type="match status" value="1"/>
</dbReference>
<comment type="cofactor">
    <cofactor evidence="1">
        <name>FAD</name>
        <dbReference type="ChEBI" id="CHEBI:57692"/>
    </cofactor>
</comment>
<dbReference type="GO" id="GO:0016614">
    <property type="term" value="F:oxidoreductase activity, acting on CH-OH group of donors"/>
    <property type="evidence" value="ECO:0007669"/>
    <property type="project" value="InterPro"/>
</dbReference>
<evidence type="ECO:0000256" key="4">
    <source>
        <dbReference type="ARBA" id="ARBA00022827"/>
    </source>
</evidence>
<dbReference type="SUPFAM" id="SSF51905">
    <property type="entry name" value="FAD/NAD(P)-binding domain"/>
    <property type="match status" value="1"/>
</dbReference>
<keyword evidence="9" id="KW-1185">Reference proteome</keyword>
<feature type="domain" description="Glucose-methanol-choline oxidoreductase N-terminal" evidence="7">
    <location>
        <begin position="144"/>
        <end position="167"/>
    </location>
</feature>